<dbReference type="PANTHER" id="PTHR47327:SF1">
    <property type="entry name" value="RE15579P"/>
    <property type="match status" value="1"/>
</dbReference>
<accession>A0A8S4NBM2</accession>
<evidence type="ECO:0000313" key="3">
    <source>
        <dbReference type="EMBL" id="CAH1777597.1"/>
    </source>
</evidence>
<dbReference type="GO" id="GO:0009653">
    <property type="term" value="P:anatomical structure morphogenesis"/>
    <property type="evidence" value="ECO:0007669"/>
    <property type="project" value="TreeGrafter"/>
</dbReference>
<evidence type="ECO:0000313" key="4">
    <source>
        <dbReference type="Proteomes" id="UP000749559"/>
    </source>
</evidence>
<dbReference type="Gene3D" id="3.50.4.10">
    <property type="entry name" value="Hepatocyte Growth Factor"/>
    <property type="match status" value="2"/>
</dbReference>
<dbReference type="EMBL" id="CAIIXF020000002">
    <property type="protein sequence ID" value="CAH1777597.1"/>
    <property type="molecule type" value="Genomic_DNA"/>
</dbReference>
<dbReference type="AlphaFoldDB" id="A0A8S4NBM2"/>
<reference evidence="3" key="1">
    <citation type="submission" date="2022-03" db="EMBL/GenBank/DDBJ databases">
        <authorList>
            <person name="Martin C."/>
        </authorList>
    </citation>
    <scope>NUCLEOTIDE SEQUENCE</scope>
</reference>
<dbReference type="SUPFAM" id="SSF57414">
    <property type="entry name" value="Hairpin loop containing domain-like"/>
    <property type="match status" value="2"/>
</dbReference>
<dbReference type="Proteomes" id="UP000749559">
    <property type="component" value="Unassembled WGS sequence"/>
</dbReference>
<proteinExistence type="predicted"/>
<sequence>MNMILPALAVLLLCVAQSNAQYFWVNMPSNTCIKDHNDKTFSSVPDRQACRQKCEDETTFTCRSIDYATSTGQCHLSVSYTGNVQIDAPCDPVFQYSERREPSCWTWSNLDNTCIKGQNIATFTTSSMCECKEKCTNYVPTTCRSVDYKASTQTCYLQAAMGVVEYTPYLDRSFSYPTLTYMYGWAVIPYTNNDINLMEGLHKEIGKRIQTLPKNTPDPVATSLLGWMSVRAEIDCDRLMVLS</sequence>
<organism evidence="3 4">
    <name type="scientific">Owenia fusiformis</name>
    <name type="common">Polychaete worm</name>
    <dbReference type="NCBI Taxonomy" id="6347"/>
    <lineage>
        <taxon>Eukaryota</taxon>
        <taxon>Metazoa</taxon>
        <taxon>Spiralia</taxon>
        <taxon>Lophotrochozoa</taxon>
        <taxon>Annelida</taxon>
        <taxon>Polychaeta</taxon>
        <taxon>Sedentaria</taxon>
        <taxon>Canalipalpata</taxon>
        <taxon>Sabellida</taxon>
        <taxon>Oweniida</taxon>
        <taxon>Oweniidae</taxon>
        <taxon>Owenia</taxon>
    </lineage>
</organism>
<dbReference type="PROSITE" id="PS50948">
    <property type="entry name" value="PAN"/>
    <property type="match status" value="1"/>
</dbReference>
<feature type="signal peptide" evidence="1">
    <location>
        <begin position="1"/>
        <end position="20"/>
    </location>
</feature>
<dbReference type="OrthoDB" id="6321280at2759"/>
<keyword evidence="4" id="KW-1185">Reference proteome</keyword>
<dbReference type="PANTHER" id="PTHR47327">
    <property type="entry name" value="FI18240P1-RELATED"/>
    <property type="match status" value="1"/>
</dbReference>
<dbReference type="InterPro" id="IPR003609">
    <property type="entry name" value="Pan_app"/>
</dbReference>
<protein>
    <recommendedName>
        <fullName evidence="2">Apple domain-containing protein</fullName>
    </recommendedName>
</protein>
<name>A0A8S4NBM2_OWEFU</name>
<feature type="chain" id="PRO_5035828592" description="Apple domain-containing protein" evidence="1">
    <location>
        <begin position="21"/>
        <end position="243"/>
    </location>
</feature>
<dbReference type="CDD" id="cd01099">
    <property type="entry name" value="PAN_AP_HGF"/>
    <property type="match status" value="1"/>
</dbReference>
<dbReference type="InterPro" id="IPR052774">
    <property type="entry name" value="Celegans_DevNeuronal_Protein"/>
</dbReference>
<comment type="caution">
    <text evidence="3">The sequence shown here is derived from an EMBL/GenBank/DDBJ whole genome shotgun (WGS) entry which is preliminary data.</text>
</comment>
<evidence type="ECO:0000259" key="2">
    <source>
        <dbReference type="PROSITE" id="PS50948"/>
    </source>
</evidence>
<gene>
    <name evidence="3" type="ORF">OFUS_LOCUS4618</name>
</gene>
<feature type="domain" description="Apple" evidence="2">
    <location>
        <begin position="104"/>
        <end position="174"/>
    </location>
</feature>
<dbReference type="Pfam" id="PF00024">
    <property type="entry name" value="PAN_1"/>
    <property type="match status" value="2"/>
</dbReference>
<evidence type="ECO:0000256" key="1">
    <source>
        <dbReference type="SAM" id="SignalP"/>
    </source>
</evidence>
<keyword evidence="1" id="KW-0732">Signal</keyword>